<evidence type="ECO:0000256" key="9">
    <source>
        <dbReference type="SAM" id="Phobius"/>
    </source>
</evidence>
<dbReference type="Pfam" id="PF00001">
    <property type="entry name" value="7tm_1"/>
    <property type="match status" value="1"/>
</dbReference>
<evidence type="ECO:0000259" key="10">
    <source>
        <dbReference type="PROSITE" id="PS50262"/>
    </source>
</evidence>
<sequence>MDSNLTSQHGKNETLEELNHRYAEALIPVTIFLGFLAVTGVIGNILVLFVFWRSKEYRKDTFRIFVISHGVIDLVECVSLIPVEIFKHQQYFAFENTAACKAKCFFNVFASSAASFMLILINIDRFRRICQPFKNQVGYGLAIKLSSGMCFISILLALPSVALCGIQENLMMNIQGGLTKVYICSYEEIYKNNGWREAYKIALLTLTFIMLVLCTIVYILIGREVVMSFRRNCITHFMRQNSAWPDVSPSEPFVQSDGCDKREKVTEVSFKNESKQSSDVMKLDCLSIPAANVTLDSRITHVSKRSLSNYPISSYRKTLIWFILTVIFVVTHILYSVLALKRDAIFTMRPNEFAVYSFFFRIYFVNSMANPIVYACLFKRFRNVCRAYFITSVNYIFTSLYRKSNETRTGSMNVVFH</sequence>
<evidence type="ECO:0000256" key="2">
    <source>
        <dbReference type="ARBA" id="ARBA00022692"/>
    </source>
</evidence>
<proteinExistence type="inferred from homology"/>
<keyword evidence="4 8" id="KW-0297">G-protein coupled receptor</keyword>
<keyword evidence="3 9" id="KW-1133">Transmembrane helix</keyword>
<evidence type="ECO:0000256" key="1">
    <source>
        <dbReference type="ARBA" id="ARBA00004141"/>
    </source>
</evidence>
<keyword evidence="2 8" id="KW-0812">Transmembrane</keyword>
<dbReference type="PROSITE" id="PS50262">
    <property type="entry name" value="G_PROTEIN_RECEP_F1_2"/>
    <property type="match status" value="1"/>
</dbReference>
<dbReference type="AlphaFoldDB" id="A0AAE0TGJ9"/>
<name>A0AAE0TGJ9_9BIVA</name>
<feature type="transmembrane region" description="Helical" evidence="9">
    <location>
        <begin position="143"/>
        <end position="163"/>
    </location>
</feature>
<dbReference type="PRINTS" id="PR00237">
    <property type="entry name" value="GPCRRHODOPSN"/>
</dbReference>
<feature type="transmembrane region" description="Helical" evidence="9">
    <location>
        <begin position="64"/>
        <end position="85"/>
    </location>
</feature>
<comment type="similarity">
    <text evidence="8">Belongs to the G-protein coupled receptor 1 family.</text>
</comment>
<dbReference type="PANTHER" id="PTHR24238:SF47">
    <property type="entry name" value="ECDYSTEROIDS_DOPAMINE RECEPTOR-RELATED"/>
    <property type="match status" value="1"/>
</dbReference>
<reference evidence="11" key="1">
    <citation type="journal article" date="2021" name="Genome Biol. Evol.">
        <title>A High-Quality Reference Genome for a Parasitic Bivalve with Doubly Uniparental Inheritance (Bivalvia: Unionida).</title>
        <authorList>
            <person name="Smith C.H."/>
        </authorList>
    </citation>
    <scope>NUCLEOTIDE SEQUENCE</scope>
    <source>
        <strain evidence="11">CHS0354</strain>
    </source>
</reference>
<dbReference type="SUPFAM" id="SSF81321">
    <property type="entry name" value="Family A G protein-coupled receptor-like"/>
    <property type="match status" value="1"/>
</dbReference>
<dbReference type="GO" id="GO:0004930">
    <property type="term" value="F:G protein-coupled receptor activity"/>
    <property type="evidence" value="ECO:0007669"/>
    <property type="project" value="UniProtKB-KW"/>
</dbReference>
<reference evidence="11" key="2">
    <citation type="journal article" date="2021" name="Genome Biol. Evol.">
        <title>Developing a high-quality reference genome for a parasitic bivalve with doubly uniparental inheritance (Bivalvia: Unionida).</title>
        <authorList>
            <person name="Smith C.H."/>
        </authorList>
    </citation>
    <scope>NUCLEOTIDE SEQUENCE</scope>
    <source>
        <strain evidence="11">CHS0354</strain>
        <tissue evidence="11">Mantle</tissue>
    </source>
</reference>
<accession>A0AAE0TGJ9</accession>
<feature type="transmembrane region" description="Helical" evidence="9">
    <location>
        <begin position="358"/>
        <end position="378"/>
    </location>
</feature>
<evidence type="ECO:0000313" key="11">
    <source>
        <dbReference type="EMBL" id="KAK3609589.1"/>
    </source>
</evidence>
<evidence type="ECO:0000256" key="6">
    <source>
        <dbReference type="ARBA" id="ARBA00023170"/>
    </source>
</evidence>
<comment type="subcellular location">
    <subcellularLocation>
        <location evidence="1">Membrane</location>
        <topology evidence="1">Multi-pass membrane protein</topology>
    </subcellularLocation>
</comment>
<keyword evidence="6 8" id="KW-0675">Receptor</keyword>
<dbReference type="InterPro" id="IPR000276">
    <property type="entry name" value="GPCR_Rhodpsn"/>
</dbReference>
<feature type="transmembrane region" description="Helical" evidence="9">
    <location>
        <begin position="105"/>
        <end position="123"/>
    </location>
</feature>
<keyword evidence="12" id="KW-1185">Reference proteome</keyword>
<keyword evidence="7 8" id="KW-0807">Transducer</keyword>
<feature type="domain" description="G-protein coupled receptors family 1 profile" evidence="10">
    <location>
        <begin position="43"/>
        <end position="374"/>
    </location>
</feature>
<gene>
    <name evidence="11" type="ORF">CHS0354_038586</name>
</gene>
<evidence type="ECO:0000256" key="5">
    <source>
        <dbReference type="ARBA" id="ARBA00023136"/>
    </source>
</evidence>
<evidence type="ECO:0000256" key="4">
    <source>
        <dbReference type="ARBA" id="ARBA00023040"/>
    </source>
</evidence>
<dbReference type="PROSITE" id="PS00237">
    <property type="entry name" value="G_PROTEIN_RECEP_F1_1"/>
    <property type="match status" value="1"/>
</dbReference>
<organism evidence="11 12">
    <name type="scientific">Potamilus streckersoni</name>
    <dbReference type="NCBI Taxonomy" id="2493646"/>
    <lineage>
        <taxon>Eukaryota</taxon>
        <taxon>Metazoa</taxon>
        <taxon>Spiralia</taxon>
        <taxon>Lophotrochozoa</taxon>
        <taxon>Mollusca</taxon>
        <taxon>Bivalvia</taxon>
        <taxon>Autobranchia</taxon>
        <taxon>Heteroconchia</taxon>
        <taxon>Palaeoheterodonta</taxon>
        <taxon>Unionida</taxon>
        <taxon>Unionoidea</taxon>
        <taxon>Unionidae</taxon>
        <taxon>Ambleminae</taxon>
        <taxon>Lampsilini</taxon>
        <taxon>Potamilus</taxon>
    </lineage>
</organism>
<reference evidence="11" key="3">
    <citation type="submission" date="2023-05" db="EMBL/GenBank/DDBJ databases">
        <authorList>
            <person name="Smith C.H."/>
        </authorList>
    </citation>
    <scope>NUCLEOTIDE SEQUENCE</scope>
    <source>
        <strain evidence="11">CHS0354</strain>
        <tissue evidence="11">Mantle</tissue>
    </source>
</reference>
<dbReference type="InterPro" id="IPR017452">
    <property type="entry name" value="GPCR_Rhodpsn_7TM"/>
</dbReference>
<evidence type="ECO:0000256" key="8">
    <source>
        <dbReference type="RuleBase" id="RU000688"/>
    </source>
</evidence>
<comment type="caution">
    <text evidence="11">The sequence shown here is derived from an EMBL/GenBank/DDBJ whole genome shotgun (WGS) entry which is preliminary data.</text>
</comment>
<keyword evidence="5 9" id="KW-0472">Membrane</keyword>
<dbReference type="GO" id="GO:0016020">
    <property type="term" value="C:membrane"/>
    <property type="evidence" value="ECO:0007669"/>
    <property type="project" value="UniProtKB-SubCell"/>
</dbReference>
<feature type="transmembrane region" description="Helical" evidence="9">
    <location>
        <begin position="25"/>
        <end position="52"/>
    </location>
</feature>
<dbReference type="Proteomes" id="UP001195483">
    <property type="component" value="Unassembled WGS sequence"/>
</dbReference>
<feature type="transmembrane region" description="Helical" evidence="9">
    <location>
        <begin position="201"/>
        <end position="221"/>
    </location>
</feature>
<protein>
    <recommendedName>
        <fullName evidence="10">G-protein coupled receptors family 1 profile domain-containing protein</fullName>
    </recommendedName>
</protein>
<feature type="transmembrane region" description="Helical" evidence="9">
    <location>
        <begin position="319"/>
        <end position="338"/>
    </location>
</feature>
<evidence type="ECO:0000256" key="7">
    <source>
        <dbReference type="ARBA" id="ARBA00023224"/>
    </source>
</evidence>
<evidence type="ECO:0000256" key="3">
    <source>
        <dbReference type="ARBA" id="ARBA00022989"/>
    </source>
</evidence>
<evidence type="ECO:0000313" key="12">
    <source>
        <dbReference type="Proteomes" id="UP001195483"/>
    </source>
</evidence>
<dbReference type="Gene3D" id="1.20.1070.10">
    <property type="entry name" value="Rhodopsin 7-helix transmembrane proteins"/>
    <property type="match status" value="1"/>
</dbReference>
<dbReference type="EMBL" id="JAEAOA010002242">
    <property type="protein sequence ID" value="KAK3609589.1"/>
    <property type="molecule type" value="Genomic_DNA"/>
</dbReference>
<dbReference type="CDD" id="cd00637">
    <property type="entry name" value="7tm_classA_rhodopsin-like"/>
    <property type="match status" value="1"/>
</dbReference>
<dbReference type="PANTHER" id="PTHR24238">
    <property type="entry name" value="G-PROTEIN COUPLED RECEPTOR"/>
    <property type="match status" value="1"/>
</dbReference>